<evidence type="ECO:0000313" key="5">
    <source>
        <dbReference type="EMBL" id="MEK0085120.1"/>
    </source>
</evidence>
<evidence type="ECO:0000256" key="1">
    <source>
        <dbReference type="ARBA" id="ARBA00022603"/>
    </source>
</evidence>
<dbReference type="SUPFAM" id="SSF53335">
    <property type="entry name" value="S-adenosyl-L-methionine-dependent methyltransferases"/>
    <property type="match status" value="1"/>
</dbReference>
<dbReference type="Gene3D" id="3.40.50.150">
    <property type="entry name" value="Vaccinia Virus protein VP39"/>
    <property type="match status" value="1"/>
</dbReference>
<name>A0ABU8XV94_9PROT</name>
<dbReference type="InterPro" id="IPR029063">
    <property type="entry name" value="SAM-dependent_MTases_sf"/>
</dbReference>
<evidence type="ECO:0000256" key="4">
    <source>
        <dbReference type="ARBA" id="ARBA00022884"/>
    </source>
</evidence>
<reference evidence="5 6" key="1">
    <citation type="submission" date="2024-01" db="EMBL/GenBank/DDBJ databases">
        <title>Multi-omics insights into the function and evolution of sodium benzoate biodegradation pathways in Benzoatithermus flavus gen. nov., sp. nov. from hot spring.</title>
        <authorList>
            <person name="Hu C.-J."/>
            <person name="Li W.-J."/>
        </authorList>
    </citation>
    <scope>NUCLEOTIDE SEQUENCE [LARGE SCALE GENOMIC DNA]</scope>
    <source>
        <strain evidence="5 6">SYSU G07066</strain>
    </source>
</reference>
<evidence type="ECO:0000313" key="6">
    <source>
        <dbReference type="Proteomes" id="UP001375743"/>
    </source>
</evidence>
<dbReference type="InterPro" id="IPR020596">
    <property type="entry name" value="rRNA_Ade_Mease_Trfase_CS"/>
</dbReference>
<dbReference type="EMBL" id="JBBLZC010000022">
    <property type="protein sequence ID" value="MEK0085120.1"/>
    <property type="molecule type" value="Genomic_DNA"/>
</dbReference>
<gene>
    <name evidence="5" type="ORF">U1T56_18360</name>
</gene>
<dbReference type="Pfam" id="PF00398">
    <property type="entry name" value="RrnaAD"/>
    <property type="match status" value="1"/>
</dbReference>
<proteinExistence type="predicted"/>
<dbReference type="PROSITE" id="PS01131">
    <property type="entry name" value="RRNA_A_DIMETH"/>
    <property type="match status" value="1"/>
</dbReference>
<dbReference type="CDD" id="cd02440">
    <property type="entry name" value="AdoMet_MTases"/>
    <property type="match status" value="1"/>
</dbReference>
<keyword evidence="2" id="KW-0808">Transferase</keyword>
<keyword evidence="1" id="KW-0489">Methyltransferase</keyword>
<dbReference type="InterPro" id="IPR001737">
    <property type="entry name" value="KsgA/Erm"/>
</dbReference>
<dbReference type="RefSeq" id="WP_418160969.1">
    <property type="nucleotide sequence ID" value="NZ_JBBLZC010000022.1"/>
</dbReference>
<keyword evidence="4" id="KW-0694">RNA-binding</keyword>
<keyword evidence="6" id="KW-1185">Reference proteome</keyword>
<sequence>MQPSELMKEGELFFRQWLRSPKSMGSVIPSSRALARAVAAEVAWQPGQYVVELGGGTGAISQGLIERGIPRDRLIVIELDGALYAYLKERLTGCRVIQGDATRLDEILARQEVGEIGTVISGLPMVGMPFEFQKAIIEQGFKAMKPGRFMLQYSYSPICPIPAKKLGLEARIARYVLWNFPPAAVWRYTKLAGG</sequence>
<evidence type="ECO:0000256" key="2">
    <source>
        <dbReference type="ARBA" id="ARBA00022679"/>
    </source>
</evidence>
<accession>A0ABU8XV94</accession>
<comment type="caution">
    <text evidence="5">The sequence shown here is derived from an EMBL/GenBank/DDBJ whole genome shotgun (WGS) entry which is preliminary data.</text>
</comment>
<protein>
    <submittedName>
        <fullName evidence="5">rRNA adenine N-6-methyltransferase family protein</fullName>
    </submittedName>
</protein>
<dbReference type="Proteomes" id="UP001375743">
    <property type="component" value="Unassembled WGS sequence"/>
</dbReference>
<keyword evidence="3" id="KW-0949">S-adenosyl-L-methionine</keyword>
<organism evidence="5 6">
    <name type="scientific">Benzoatithermus flavus</name>
    <dbReference type="NCBI Taxonomy" id="3108223"/>
    <lineage>
        <taxon>Bacteria</taxon>
        <taxon>Pseudomonadati</taxon>
        <taxon>Pseudomonadota</taxon>
        <taxon>Alphaproteobacteria</taxon>
        <taxon>Geminicoccales</taxon>
        <taxon>Geminicoccaceae</taxon>
        <taxon>Benzoatithermus</taxon>
    </lineage>
</organism>
<evidence type="ECO:0000256" key="3">
    <source>
        <dbReference type="ARBA" id="ARBA00022691"/>
    </source>
</evidence>